<reference evidence="2 3" key="1">
    <citation type="submission" date="2016-09" db="EMBL/GenBank/DDBJ databases">
        <title>The draft genome of Dichanthelium oligosanthes: A C3 panicoid grass species.</title>
        <authorList>
            <person name="Studer A.J."/>
            <person name="Schnable J.C."/>
            <person name="Brutnell T.P."/>
        </authorList>
    </citation>
    <scope>NUCLEOTIDE SEQUENCE [LARGE SCALE GENOMIC DNA]</scope>
    <source>
        <strain evidence="3">cv. Kellogg 1175</strain>
        <tissue evidence="2">Leaf</tissue>
    </source>
</reference>
<dbReference type="Proteomes" id="UP000095767">
    <property type="component" value="Unassembled WGS sequence"/>
</dbReference>
<proteinExistence type="predicted"/>
<dbReference type="EMBL" id="LWDX02031353">
    <property type="protein sequence ID" value="OEL27915.1"/>
    <property type="molecule type" value="Genomic_DNA"/>
</dbReference>
<organism evidence="2 3">
    <name type="scientific">Dichanthelium oligosanthes</name>
    <dbReference type="NCBI Taxonomy" id="888268"/>
    <lineage>
        <taxon>Eukaryota</taxon>
        <taxon>Viridiplantae</taxon>
        <taxon>Streptophyta</taxon>
        <taxon>Embryophyta</taxon>
        <taxon>Tracheophyta</taxon>
        <taxon>Spermatophyta</taxon>
        <taxon>Magnoliopsida</taxon>
        <taxon>Liliopsida</taxon>
        <taxon>Poales</taxon>
        <taxon>Poaceae</taxon>
        <taxon>PACMAD clade</taxon>
        <taxon>Panicoideae</taxon>
        <taxon>Panicodae</taxon>
        <taxon>Paniceae</taxon>
        <taxon>Dichantheliinae</taxon>
        <taxon>Dichanthelium</taxon>
    </lineage>
</organism>
<evidence type="ECO:0000256" key="1">
    <source>
        <dbReference type="SAM" id="MobiDB-lite"/>
    </source>
</evidence>
<name>A0A1E5VS20_9POAL</name>
<accession>A0A1E5VS20</accession>
<comment type="caution">
    <text evidence="2">The sequence shown here is derived from an EMBL/GenBank/DDBJ whole genome shotgun (WGS) entry which is preliminary data.</text>
</comment>
<feature type="region of interest" description="Disordered" evidence="1">
    <location>
        <begin position="37"/>
        <end position="73"/>
    </location>
</feature>
<dbReference type="OrthoDB" id="1430376at2759"/>
<evidence type="ECO:0000313" key="3">
    <source>
        <dbReference type="Proteomes" id="UP000095767"/>
    </source>
</evidence>
<dbReference type="AlphaFoldDB" id="A0A1E5VS20"/>
<sequence>MTSVGAEAAQDCVSMLGDAIDLLGQSVEAMEGLVRKGWSGRHAARNSSRNRPRPGNTVNYMAADEGVDQHDRV</sequence>
<evidence type="ECO:0000313" key="2">
    <source>
        <dbReference type="EMBL" id="OEL27915.1"/>
    </source>
</evidence>
<keyword evidence="3" id="KW-1185">Reference proteome</keyword>
<protein>
    <submittedName>
        <fullName evidence="2">Uncharacterized protein</fullName>
    </submittedName>
</protein>
<gene>
    <name evidence="2" type="ORF">BAE44_0011067</name>
</gene>
<feature type="compositionally biased region" description="Basic residues" evidence="1">
    <location>
        <begin position="38"/>
        <end position="52"/>
    </location>
</feature>